<protein>
    <submittedName>
        <fullName evidence="1">Uncharacterized protein</fullName>
    </submittedName>
</protein>
<evidence type="ECO:0000313" key="2">
    <source>
        <dbReference type="Proteomes" id="UP001163846"/>
    </source>
</evidence>
<proteinExistence type="predicted"/>
<dbReference type="EMBL" id="MU807347">
    <property type="protein sequence ID" value="KAJ3831609.1"/>
    <property type="molecule type" value="Genomic_DNA"/>
</dbReference>
<accession>A0AA38NVW7</accession>
<keyword evidence="2" id="KW-1185">Reference proteome</keyword>
<organism evidence="1 2">
    <name type="scientific">Lentinula raphanica</name>
    <dbReference type="NCBI Taxonomy" id="153919"/>
    <lineage>
        <taxon>Eukaryota</taxon>
        <taxon>Fungi</taxon>
        <taxon>Dikarya</taxon>
        <taxon>Basidiomycota</taxon>
        <taxon>Agaricomycotina</taxon>
        <taxon>Agaricomycetes</taxon>
        <taxon>Agaricomycetidae</taxon>
        <taxon>Agaricales</taxon>
        <taxon>Marasmiineae</taxon>
        <taxon>Omphalotaceae</taxon>
        <taxon>Lentinula</taxon>
    </lineage>
</organism>
<dbReference type="Proteomes" id="UP001163846">
    <property type="component" value="Unassembled WGS sequence"/>
</dbReference>
<sequence>MYPPLPIELYHCILEYIAYIIKTLEEPDFGHRNFQLKCPSPELFALSAVNRQIRRVCLPFLFANIHIKHDEDAKNLEKHLALCAKFTKTLALGKASGDFTEVGQQIISRLLPQLERLLDVRLGDCLNRSDLLRTMLACPTITSVEVDGLPDVVMCKHDLSKVILHGLLATILISPTLEEYFERGMRVMCISLGPKSVNDQLCTQTFPGLQSIEIFMDNEPVSFSWLSRFSSTHPALNELLLLEIEQDLFTHDNAPPFLSSLVEEFQQQNLWDTYMFTTIGLRRAKPIGGSSEEWDVVQLWFTTVRPETLIERLSFLASAFPKLEILTITLEEDWLDEVEYNIVELSSVFACFSSLRVVHLDYFYSRLSVRPENEHLVPIQPLGDDAQLAFIERAKLRELLAFICCLAKRVKTLDLIHILDFIVMDDTGYWLEGWFHVVNGDRVIKGIFVKDVNTSY</sequence>
<gene>
    <name evidence="1" type="ORF">F5878DRAFT_636155</name>
</gene>
<reference evidence="1" key="1">
    <citation type="submission" date="2022-08" db="EMBL/GenBank/DDBJ databases">
        <authorList>
            <consortium name="DOE Joint Genome Institute"/>
            <person name="Min B."/>
            <person name="Riley R."/>
            <person name="Sierra-Patev S."/>
            <person name="Naranjo-Ortiz M."/>
            <person name="Looney B."/>
            <person name="Konkel Z."/>
            <person name="Slot J.C."/>
            <person name="Sakamoto Y."/>
            <person name="Steenwyk J.L."/>
            <person name="Rokas A."/>
            <person name="Carro J."/>
            <person name="Camarero S."/>
            <person name="Ferreira P."/>
            <person name="Molpeceres G."/>
            <person name="Ruiz-Duenas F.J."/>
            <person name="Serrano A."/>
            <person name="Henrissat B."/>
            <person name="Drula E."/>
            <person name="Hughes K.W."/>
            <person name="Mata J.L."/>
            <person name="Ishikawa N.K."/>
            <person name="Vargas-Isla R."/>
            <person name="Ushijima S."/>
            <person name="Smith C.A."/>
            <person name="Ahrendt S."/>
            <person name="Andreopoulos W."/>
            <person name="He G."/>
            <person name="Labutti K."/>
            <person name="Lipzen A."/>
            <person name="Ng V."/>
            <person name="Sandor L."/>
            <person name="Barry K."/>
            <person name="Martinez A.T."/>
            <person name="Xiao Y."/>
            <person name="Gibbons J.G."/>
            <person name="Terashima K."/>
            <person name="Hibbett D.S."/>
            <person name="Grigoriev I.V."/>
        </authorList>
    </citation>
    <scope>NUCLEOTIDE SEQUENCE</scope>
    <source>
        <strain evidence="1">TFB9207</strain>
    </source>
</reference>
<dbReference type="AlphaFoldDB" id="A0AA38NVW7"/>
<evidence type="ECO:0000313" key="1">
    <source>
        <dbReference type="EMBL" id="KAJ3831609.1"/>
    </source>
</evidence>
<comment type="caution">
    <text evidence="1">The sequence shown here is derived from an EMBL/GenBank/DDBJ whole genome shotgun (WGS) entry which is preliminary data.</text>
</comment>
<name>A0AA38NVW7_9AGAR</name>